<evidence type="ECO:0000313" key="12">
    <source>
        <dbReference type="EMBL" id="KIG15106.1"/>
    </source>
</evidence>
<keyword evidence="3" id="KW-0597">Phosphoprotein</keyword>
<protein>
    <recommendedName>
        <fullName evidence="2">histidine kinase</fullName>
        <ecNumber evidence="2">2.7.13.3</ecNumber>
    </recommendedName>
</protein>
<dbReference type="PANTHER" id="PTHR43065:SF46">
    <property type="entry name" value="C4-DICARBOXYLATE TRANSPORT SENSOR PROTEIN DCTB"/>
    <property type="match status" value="1"/>
</dbReference>
<sequence length="1864" mass="198492">MLRSSAGVQVHELACDDPGSRRVLANVYWAGDEHDELFEACVLHQLQLIGAVEVEGLVPPAAVERVGEMLVVVRGGAPGRSLASLCASGGVGTELFCTIALGLTQILMKLHAAGLLHRDIKPSSVYFDEGSGRVYLVDVGVAALLERERCDLDDPALASDALACVAPEQVSAVGRAVDARSDLYSLGAIFYQMLTGALPFPASSVAALIDAQIATVPRPLHGRVAGLPRVLGELVAKLLEKDPARRYQTASGLLADLQRFAEARASGDADPWFELGGPERATGLTASTKLYGSEVNVRTLALELGRVRDRRDRRLMVVHGPHGMGKSALLEALEPVVVGAAGSFAFGRYRAPDQLDGLNGLDGLSGLVDALVGVVERIAIAPHHGGVSWREHLVAQLGSLLPVLTALVPAFERIVGPVTQPAITATGLLDAGLAGHALELALCRLFVALERLGTPVLVLDDLQWADARSVELLRALLFDENQTPLLIVVACTNVALEANAPLGRLMAELGQGPGLLPLERLRRATLAQLVGELLGGEFADLVIRDNLVDLVEAHTDSVPGAVRSYLAELVERGLLYQADNGWEWTGDALAKREAAPERVELGDEHERRLLAGAACLGPRFSPGALTGVCELSHAALAATLHELERRRVLVRCGSHMQFGDPQLRAQARTWLAPGPRAAVHASSAERLLARHGPIAALGGHAFALAHHLFNMLPAGGGATLEHPRRAELVECCAVASERAVLVGARDTARAYLEFAATVGPAGVNEHSTRAAELDLTRASVLAWCGRDAEADAAFEQLLARALPMPLAGRVVVAAIRSLVSRGRSDEALALGLGGLARCNLASDVASDVASDAEPDLATVASRVRARLTAQWPSHQDWLAALAEGPELANADVDAAMSILAALERALIDSDFGSFARLACVHAELVAIHGSHRTAPAALAAFGLVLAAELGEAELGAQICDGAVSLCARGQTEVELRLWAESVALLRVWPLTRPARQTRARKPSLLRETVEHGALELAAFTARGGVAFSFIGAVELAGVSELIARGQRWTARLDPRGAIDSRLSFEAWRRVAQRLQRPAEPDGSTRWLAAADLAQATPATRAEIWIRQSVVQWLLGDRDAARASASWFVDALDLAAGRPWTLGLGVAMTAIMACEHLSPGERPGERAGESGAQRARAQLEHARARAATFATQGWTKLAACAELVEAEHARALGSAGGAWDLDRVFAAYERVCELAEHIDSACIHALACERLLSLARAHQRRATARGATLTAIARARRWGAQELVAQLERGHVELLADLVTLTNLEPLPAASVAAPDPNETRDTVDPDLLVGMLSMIGEDLDLDEVISRVLESALATSGAERGVLLLERDTQLVEVARVSQGAALIRVDDPEPLANAGEQLPVAVIEHVMRTGTTVIIDDATADPRFASDPYIQLTRARSLLSAPISGPGGQFGALLLEHPLVPGVFNAERVSTLRVLVSQAGATLGHARIHEALERSQALFQTVVSGAPDIIALLDRHGRVEFLNHLAGFTADPATLIGMDAALMMGASMAPRWRAAVASAFETGEQQDLEVDVELPDGETRWYSIRLCPVEFGGRHGKLLSVATDISARKRAEAQRLSLEAQLRQQQRLDSVGTLASGVAHEINNPIQGIMNYAELIAGRASDPKLVEEFAGEILMESDRVATIVRNLLAFSRQDIEEPPELRLVDALVATTLTLFRAVVTRDGIVLAVDTPTGLPPVRCRPQQIQQVIMNLVTNARDAVRSLHPDPKRAPAGSNVISISARVVETEHGRLVRLSVADHGGGVPEHVRARIFDPFFTTKGRDQGTGLGLAVSHGIVRDHGGELWFETEVGSGSVFHMDLPVESS</sequence>
<dbReference type="InterPro" id="IPR036890">
    <property type="entry name" value="HATPase_C_sf"/>
</dbReference>
<feature type="domain" description="PAC" evidence="11">
    <location>
        <begin position="1567"/>
        <end position="1618"/>
    </location>
</feature>
<dbReference type="Gene3D" id="3.30.450.40">
    <property type="match status" value="1"/>
</dbReference>
<evidence type="ECO:0000256" key="2">
    <source>
        <dbReference type="ARBA" id="ARBA00012438"/>
    </source>
</evidence>
<dbReference type="InterPro" id="IPR035965">
    <property type="entry name" value="PAS-like_dom_sf"/>
</dbReference>
<dbReference type="Gene3D" id="1.10.287.130">
    <property type="match status" value="1"/>
</dbReference>
<evidence type="ECO:0000256" key="8">
    <source>
        <dbReference type="ARBA" id="ARBA00023012"/>
    </source>
</evidence>
<dbReference type="EMBL" id="JMCC02000060">
    <property type="protein sequence ID" value="KIG15106.1"/>
    <property type="molecule type" value="Genomic_DNA"/>
</dbReference>
<dbReference type="Pfam" id="PF01590">
    <property type="entry name" value="GAF"/>
    <property type="match status" value="1"/>
</dbReference>
<keyword evidence="5" id="KW-0547">Nucleotide-binding</keyword>
<dbReference type="Pfam" id="PF08448">
    <property type="entry name" value="PAS_4"/>
    <property type="match status" value="1"/>
</dbReference>
<dbReference type="InterPro" id="IPR041664">
    <property type="entry name" value="AAA_16"/>
</dbReference>
<dbReference type="Gene3D" id="3.30.565.10">
    <property type="entry name" value="Histidine kinase-like ATPase, C-terminal domain"/>
    <property type="match status" value="1"/>
</dbReference>
<dbReference type="InterPro" id="IPR029016">
    <property type="entry name" value="GAF-like_dom_sf"/>
</dbReference>
<dbReference type="SUPFAM" id="SSF55781">
    <property type="entry name" value="GAF domain-like"/>
    <property type="match status" value="1"/>
</dbReference>
<dbReference type="SMART" id="SM00388">
    <property type="entry name" value="HisKA"/>
    <property type="match status" value="1"/>
</dbReference>
<feature type="domain" description="Histidine kinase" evidence="10">
    <location>
        <begin position="1638"/>
        <end position="1863"/>
    </location>
</feature>
<evidence type="ECO:0000256" key="6">
    <source>
        <dbReference type="ARBA" id="ARBA00022777"/>
    </source>
</evidence>
<dbReference type="InterPro" id="IPR011009">
    <property type="entry name" value="Kinase-like_dom_sf"/>
</dbReference>
<dbReference type="InterPro" id="IPR004358">
    <property type="entry name" value="Sig_transdc_His_kin-like_C"/>
</dbReference>
<dbReference type="PROSITE" id="PS50109">
    <property type="entry name" value="HIS_KIN"/>
    <property type="match status" value="1"/>
</dbReference>
<dbReference type="InterPro" id="IPR013656">
    <property type="entry name" value="PAS_4"/>
</dbReference>
<keyword evidence="6 12" id="KW-0418">Kinase</keyword>
<dbReference type="InterPro" id="IPR000014">
    <property type="entry name" value="PAS"/>
</dbReference>
<keyword evidence="4" id="KW-0808">Transferase</keyword>
<dbReference type="Pfam" id="PF00512">
    <property type="entry name" value="HisKA"/>
    <property type="match status" value="1"/>
</dbReference>
<dbReference type="EC" id="2.7.13.3" evidence="2"/>
<dbReference type="InterPro" id="IPR005467">
    <property type="entry name" value="His_kinase_dom"/>
</dbReference>
<dbReference type="GO" id="GO:0005524">
    <property type="term" value="F:ATP binding"/>
    <property type="evidence" value="ECO:0007669"/>
    <property type="project" value="UniProtKB-KW"/>
</dbReference>
<proteinExistence type="predicted"/>
<dbReference type="SMART" id="SM00220">
    <property type="entry name" value="S_TKc"/>
    <property type="match status" value="1"/>
</dbReference>
<dbReference type="PROSITE" id="PS50113">
    <property type="entry name" value="PAC"/>
    <property type="match status" value="1"/>
</dbReference>
<evidence type="ECO:0000259" key="10">
    <source>
        <dbReference type="PROSITE" id="PS50109"/>
    </source>
</evidence>
<dbReference type="Gene3D" id="1.10.510.10">
    <property type="entry name" value="Transferase(Phosphotransferase) domain 1"/>
    <property type="match status" value="1"/>
</dbReference>
<dbReference type="SUPFAM" id="SSF55874">
    <property type="entry name" value="ATPase domain of HSP90 chaperone/DNA topoisomerase II/histidine kinase"/>
    <property type="match status" value="1"/>
</dbReference>
<reference evidence="12 13" key="1">
    <citation type="submission" date="2014-12" db="EMBL/GenBank/DDBJ databases">
        <title>Genome assembly of Enhygromyxa salina DSM 15201.</title>
        <authorList>
            <person name="Sharma G."/>
            <person name="Subramanian S."/>
        </authorList>
    </citation>
    <scope>NUCLEOTIDE SEQUENCE [LARGE SCALE GENOMIC DNA]</scope>
    <source>
        <strain evidence="12 13">DSM 15201</strain>
    </source>
</reference>
<dbReference type="SUPFAM" id="SSF52540">
    <property type="entry name" value="P-loop containing nucleoside triphosphate hydrolases"/>
    <property type="match status" value="1"/>
</dbReference>
<dbReference type="InterPro" id="IPR003661">
    <property type="entry name" value="HisK_dim/P_dom"/>
</dbReference>
<dbReference type="PANTHER" id="PTHR43065">
    <property type="entry name" value="SENSOR HISTIDINE KINASE"/>
    <property type="match status" value="1"/>
</dbReference>
<dbReference type="InterPro" id="IPR003594">
    <property type="entry name" value="HATPase_dom"/>
</dbReference>
<dbReference type="SUPFAM" id="SSF55785">
    <property type="entry name" value="PYP-like sensor domain (PAS domain)"/>
    <property type="match status" value="1"/>
</dbReference>
<dbReference type="Pfam" id="PF13191">
    <property type="entry name" value="AAA_16"/>
    <property type="match status" value="1"/>
</dbReference>
<dbReference type="Pfam" id="PF00069">
    <property type="entry name" value="Pkinase"/>
    <property type="match status" value="1"/>
</dbReference>
<comment type="caution">
    <text evidence="12">The sequence shown here is derived from an EMBL/GenBank/DDBJ whole genome shotgun (WGS) entry which is preliminary data.</text>
</comment>
<dbReference type="InterPro" id="IPR000719">
    <property type="entry name" value="Prot_kinase_dom"/>
</dbReference>
<name>A0A0C2CVH9_9BACT</name>
<evidence type="ECO:0000256" key="1">
    <source>
        <dbReference type="ARBA" id="ARBA00000085"/>
    </source>
</evidence>
<evidence type="ECO:0000256" key="5">
    <source>
        <dbReference type="ARBA" id="ARBA00022741"/>
    </source>
</evidence>
<dbReference type="InterPro" id="IPR027417">
    <property type="entry name" value="P-loop_NTPase"/>
</dbReference>
<organism evidence="12 13">
    <name type="scientific">Enhygromyxa salina</name>
    <dbReference type="NCBI Taxonomy" id="215803"/>
    <lineage>
        <taxon>Bacteria</taxon>
        <taxon>Pseudomonadati</taxon>
        <taxon>Myxococcota</taxon>
        <taxon>Polyangia</taxon>
        <taxon>Nannocystales</taxon>
        <taxon>Nannocystaceae</taxon>
        <taxon>Enhygromyxa</taxon>
    </lineage>
</organism>
<dbReference type="Pfam" id="PF02518">
    <property type="entry name" value="HATPase_c"/>
    <property type="match status" value="1"/>
</dbReference>
<comment type="catalytic activity">
    <reaction evidence="1">
        <text>ATP + protein L-histidine = ADP + protein N-phospho-L-histidine.</text>
        <dbReference type="EC" id="2.7.13.3"/>
    </reaction>
</comment>
<dbReference type="SUPFAM" id="SSF47384">
    <property type="entry name" value="Homodimeric domain of signal transducing histidine kinase"/>
    <property type="match status" value="1"/>
</dbReference>
<dbReference type="InterPro" id="IPR003018">
    <property type="entry name" value="GAF"/>
</dbReference>
<dbReference type="SMART" id="SM00065">
    <property type="entry name" value="GAF"/>
    <property type="match status" value="1"/>
</dbReference>
<dbReference type="InterPro" id="IPR000700">
    <property type="entry name" value="PAS-assoc_C"/>
</dbReference>
<dbReference type="InterPro" id="IPR036097">
    <property type="entry name" value="HisK_dim/P_sf"/>
</dbReference>
<keyword evidence="8" id="KW-0902">Two-component regulatory system</keyword>
<dbReference type="PRINTS" id="PR00344">
    <property type="entry name" value="BCTRLSENSOR"/>
</dbReference>
<evidence type="ECO:0000259" key="9">
    <source>
        <dbReference type="PROSITE" id="PS50011"/>
    </source>
</evidence>
<evidence type="ECO:0000256" key="4">
    <source>
        <dbReference type="ARBA" id="ARBA00022679"/>
    </source>
</evidence>
<evidence type="ECO:0000313" key="13">
    <source>
        <dbReference type="Proteomes" id="UP000031599"/>
    </source>
</evidence>
<evidence type="ECO:0000256" key="7">
    <source>
        <dbReference type="ARBA" id="ARBA00022840"/>
    </source>
</evidence>
<dbReference type="GO" id="GO:0000155">
    <property type="term" value="F:phosphorelay sensor kinase activity"/>
    <property type="evidence" value="ECO:0007669"/>
    <property type="project" value="InterPro"/>
</dbReference>
<dbReference type="Proteomes" id="UP000031599">
    <property type="component" value="Unassembled WGS sequence"/>
</dbReference>
<accession>A0A0C2CVH9</accession>
<gene>
    <name evidence="12" type="ORF">DB30_06014</name>
</gene>
<evidence type="ECO:0000259" key="11">
    <source>
        <dbReference type="PROSITE" id="PS50113"/>
    </source>
</evidence>
<dbReference type="Gene3D" id="3.30.450.20">
    <property type="entry name" value="PAS domain"/>
    <property type="match status" value="1"/>
</dbReference>
<dbReference type="CDD" id="cd00130">
    <property type="entry name" value="PAS"/>
    <property type="match status" value="1"/>
</dbReference>
<dbReference type="CDD" id="cd00082">
    <property type="entry name" value="HisKA"/>
    <property type="match status" value="1"/>
</dbReference>
<feature type="domain" description="Protein kinase" evidence="9">
    <location>
        <begin position="1"/>
        <end position="273"/>
    </location>
</feature>
<keyword evidence="7" id="KW-0067">ATP-binding</keyword>
<evidence type="ECO:0000256" key="3">
    <source>
        <dbReference type="ARBA" id="ARBA00022553"/>
    </source>
</evidence>
<dbReference type="PROSITE" id="PS50011">
    <property type="entry name" value="PROTEIN_KINASE_DOM"/>
    <property type="match status" value="1"/>
</dbReference>
<dbReference type="SUPFAM" id="SSF56112">
    <property type="entry name" value="Protein kinase-like (PK-like)"/>
    <property type="match status" value="1"/>
</dbReference>
<dbReference type="SMART" id="SM00387">
    <property type="entry name" value="HATPase_c"/>
    <property type="match status" value="1"/>
</dbReference>